<protein>
    <recommendedName>
        <fullName evidence="6">FLZ-type domain-containing protein</fullName>
    </recommendedName>
</protein>
<dbReference type="EnsemblPlants" id="Kaladp0029s0065.1.v1.1">
    <property type="protein sequence ID" value="Kaladp0029s0065.1.v1.1"/>
    <property type="gene ID" value="Kaladp0029s0065.v1.1"/>
</dbReference>
<comment type="similarity">
    <text evidence="1">Belongs to the FLZ family.</text>
</comment>
<keyword evidence="2" id="KW-0479">Metal-binding</keyword>
<dbReference type="PANTHER" id="PTHR46868:SF3">
    <property type="entry name" value="FCS-LIKE ZINC FINGER 11"/>
    <property type="match status" value="1"/>
</dbReference>
<feature type="zinc finger region" description="FLZ-type" evidence="4">
    <location>
        <begin position="298"/>
        <end position="341"/>
    </location>
</feature>
<dbReference type="GO" id="GO:0008270">
    <property type="term" value="F:zinc ion binding"/>
    <property type="evidence" value="ECO:0007669"/>
    <property type="project" value="UniProtKB-KW"/>
</dbReference>
<proteinExistence type="inferred from homology"/>
<evidence type="ECO:0000313" key="8">
    <source>
        <dbReference type="Proteomes" id="UP000594263"/>
    </source>
</evidence>
<feature type="region of interest" description="Disordered" evidence="5">
    <location>
        <begin position="336"/>
        <end position="365"/>
    </location>
</feature>
<accession>A0A7N0TAW4</accession>
<dbReference type="InterPro" id="IPR007650">
    <property type="entry name" value="Zf-FLZ_dom"/>
</dbReference>
<dbReference type="PROSITE" id="PS51795">
    <property type="entry name" value="ZF_FLZ"/>
    <property type="match status" value="1"/>
</dbReference>
<evidence type="ECO:0000256" key="3">
    <source>
        <dbReference type="ARBA" id="ARBA00022771"/>
    </source>
</evidence>
<keyword evidence="3" id="KW-0862">Zinc</keyword>
<evidence type="ECO:0000256" key="1">
    <source>
        <dbReference type="ARBA" id="ARBA00009374"/>
    </source>
</evidence>
<keyword evidence="3" id="KW-0863">Zinc-finger</keyword>
<evidence type="ECO:0000256" key="4">
    <source>
        <dbReference type="PROSITE-ProRule" id="PRU01131"/>
    </source>
</evidence>
<feature type="domain" description="FLZ-type" evidence="6">
    <location>
        <begin position="298"/>
        <end position="341"/>
    </location>
</feature>
<name>A0A7N0TAW4_KALFE</name>
<dbReference type="Gramene" id="Kaladp0029s0065.1.v1.1">
    <property type="protein sequence ID" value="Kaladp0029s0065.1.v1.1"/>
    <property type="gene ID" value="Kaladp0029s0065.v1.1"/>
</dbReference>
<dbReference type="InterPro" id="IPR044585">
    <property type="entry name" value="FLZ10/11"/>
</dbReference>
<evidence type="ECO:0000256" key="2">
    <source>
        <dbReference type="ARBA" id="ARBA00022723"/>
    </source>
</evidence>
<evidence type="ECO:0000256" key="5">
    <source>
        <dbReference type="SAM" id="MobiDB-lite"/>
    </source>
</evidence>
<evidence type="ECO:0000313" key="7">
    <source>
        <dbReference type="EnsemblPlants" id="Kaladp0029s0065.1.v1.1"/>
    </source>
</evidence>
<dbReference type="Pfam" id="PF04570">
    <property type="entry name" value="zf-FLZ"/>
    <property type="match status" value="1"/>
</dbReference>
<dbReference type="AlphaFoldDB" id="A0A7N0TAW4"/>
<dbReference type="PANTHER" id="PTHR46868">
    <property type="entry name" value="FCS-LIKE ZINC FINGER 11"/>
    <property type="match status" value="1"/>
</dbReference>
<feature type="compositionally biased region" description="Basic and acidic residues" evidence="5">
    <location>
        <begin position="1"/>
        <end position="10"/>
    </location>
</feature>
<dbReference type="OMA" id="ELANCCK"/>
<sequence>MLRSIQKDQNMDASSAKPKSLESLSNHKHTNNSFFTVAGLFLGQGPKVLSECDSAMSPTSPLDFKLLPSLGSPFRARRSWDRGSKVGLSIVDSLDDNSELGGVGSKSMSKSKSKPASDGKNIVFGPQLRIRTSTLGSRFDMVLASKSLPKDYPLAHQGKSKRSAKSIFEIADALEPEQIREFKASCSLGSCRQSLFTVIAKSKLGLSSNMSCGNLGSDKLSQSLPESGIELSEEYTCVTTNGANPKTVHIFGDCVLRCHSNVQNLSVAKLLVTEEVGNMGRLTMSGCADVPNLLPSSDFLSSCYSCSKDLAGKDVYIYRGEKAFCSPSCRELEMEDEDKAEEAGNGVAEGAYVDPHDQDCASLSA</sequence>
<feature type="region of interest" description="Disordered" evidence="5">
    <location>
        <begin position="1"/>
        <end position="25"/>
    </location>
</feature>
<dbReference type="Proteomes" id="UP000594263">
    <property type="component" value="Unplaced"/>
</dbReference>
<organism evidence="7 8">
    <name type="scientific">Kalanchoe fedtschenkoi</name>
    <name type="common">Lavender scallops</name>
    <name type="synonym">South American air plant</name>
    <dbReference type="NCBI Taxonomy" id="63787"/>
    <lineage>
        <taxon>Eukaryota</taxon>
        <taxon>Viridiplantae</taxon>
        <taxon>Streptophyta</taxon>
        <taxon>Embryophyta</taxon>
        <taxon>Tracheophyta</taxon>
        <taxon>Spermatophyta</taxon>
        <taxon>Magnoliopsida</taxon>
        <taxon>eudicotyledons</taxon>
        <taxon>Gunneridae</taxon>
        <taxon>Pentapetalae</taxon>
        <taxon>Saxifragales</taxon>
        <taxon>Crassulaceae</taxon>
        <taxon>Kalanchoe</taxon>
    </lineage>
</organism>
<keyword evidence="8" id="KW-1185">Reference proteome</keyword>
<evidence type="ECO:0000259" key="6">
    <source>
        <dbReference type="PROSITE" id="PS51795"/>
    </source>
</evidence>
<reference evidence="7" key="1">
    <citation type="submission" date="2021-01" db="UniProtKB">
        <authorList>
            <consortium name="EnsemblPlants"/>
        </authorList>
    </citation>
    <scope>IDENTIFICATION</scope>
</reference>